<evidence type="ECO:0000313" key="1">
    <source>
        <dbReference type="EMBL" id="QDT90017.1"/>
    </source>
</evidence>
<reference evidence="1 2" key="1">
    <citation type="submission" date="2019-02" db="EMBL/GenBank/DDBJ databases">
        <title>Deep-cultivation of Planctomycetes and their phenomic and genomic characterization uncovers novel biology.</title>
        <authorList>
            <person name="Wiegand S."/>
            <person name="Jogler M."/>
            <person name="Boedeker C."/>
            <person name="Pinto D."/>
            <person name="Vollmers J."/>
            <person name="Rivas-Marin E."/>
            <person name="Kohn T."/>
            <person name="Peeters S.H."/>
            <person name="Heuer A."/>
            <person name="Rast P."/>
            <person name="Oberbeckmann S."/>
            <person name="Bunk B."/>
            <person name="Jeske O."/>
            <person name="Meyerdierks A."/>
            <person name="Storesund J.E."/>
            <person name="Kallscheuer N."/>
            <person name="Luecker S."/>
            <person name="Lage O.M."/>
            <person name="Pohl T."/>
            <person name="Merkel B.J."/>
            <person name="Hornburger P."/>
            <person name="Mueller R.-W."/>
            <person name="Bruemmer F."/>
            <person name="Labrenz M."/>
            <person name="Spormann A.M."/>
            <person name="Op den Camp H."/>
            <person name="Overmann J."/>
            <person name="Amann R."/>
            <person name="Jetten M.S.M."/>
            <person name="Mascher T."/>
            <person name="Medema M.H."/>
            <person name="Devos D.P."/>
            <person name="Kaster A.-K."/>
            <person name="Ovreas L."/>
            <person name="Rohde M."/>
            <person name="Galperin M.Y."/>
            <person name="Jogler C."/>
        </authorList>
    </citation>
    <scope>NUCLEOTIDE SEQUENCE [LARGE SCALE GENOMIC DNA]</scope>
    <source>
        <strain evidence="1 2">Pan161</strain>
    </source>
</reference>
<dbReference type="EMBL" id="CP036343">
    <property type="protein sequence ID" value="QDT90017.1"/>
    <property type="molecule type" value="Genomic_DNA"/>
</dbReference>
<dbReference type="KEGG" id="gax:Pan161_16500"/>
<dbReference type="Proteomes" id="UP000316855">
    <property type="component" value="Chromosome"/>
</dbReference>
<protein>
    <submittedName>
        <fullName evidence="1">Uncharacterized protein</fullName>
    </submittedName>
</protein>
<dbReference type="AlphaFoldDB" id="A0A517VAI7"/>
<keyword evidence="2" id="KW-1185">Reference proteome</keyword>
<proteinExistence type="predicted"/>
<accession>A0A517VAI7</accession>
<sequence length="101" mass="11711">MLCPDEIADVLLRILSVALLRIRKSGSEGHAEECETEADHIHNLPAILQNYSPELLEYYWNIERTGFLTSMAGRSHGSFQDEWHDLRRLMDEHGLNCRDEM</sequence>
<organism evidence="1 2">
    <name type="scientific">Gimesia algae</name>
    <dbReference type="NCBI Taxonomy" id="2527971"/>
    <lineage>
        <taxon>Bacteria</taxon>
        <taxon>Pseudomonadati</taxon>
        <taxon>Planctomycetota</taxon>
        <taxon>Planctomycetia</taxon>
        <taxon>Planctomycetales</taxon>
        <taxon>Planctomycetaceae</taxon>
        <taxon>Gimesia</taxon>
    </lineage>
</organism>
<name>A0A517VAI7_9PLAN</name>
<gene>
    <name evidence="1" type="ORF">Pan161_16500</name>
</gene>
<evidence type="ECO:0000313" key="2">
    <source>
        <dbReference type="Proteomes" id="UP000316855"/>
    </source>
</evidence>